<keyword evidence="3" id="KW-1185">Reference proteome</keyword>
<accession>A0ABD2NKT1</accession>
<evidence type="ECO:0000313" key="2">
    <source>
        <dbReference type="EMBL" id="KAL3279307.1"/>
    </source>
</evidence>
<protein>
    <submittedName>
        <fullName evidence="2">Uncharacterized protein</fullName>
    </submittedName>
</protein>
<feature type="non-terminal residue" evidence="2">
    <location>
        <position position="1"/>
    </location>
</feature>
<gene>
    <name evidence="2" type="ORF">HHI36_016815</name>
</gene>
<sequence length="91" mass="10595">IKEIIQDVIVLNRLSVGSDHRMVRAKVLLNIKKREKNAHKDEENRIDIGTEQGRLPKDYSRKSGEHRLNQSRSPQRRYKEVSTGGTDKILF</sequence>
<feature type="compositionally biased region" description="Basic and acidic residues" evidence="1">
    <location>
        <begin position="38"/>
        <end position="68"/>
    </location>
</feature>
<name>A0ABD2NKT1_9CUCU</name>
<comment type="caution">
    <text evidence="2">The sequence shown here is derived from an EMBL/GenBank/DDBJ whole genome shotgun (WGS) entry which is preliminary data.</text>
</comment>
<dbReference type="EMBL" id="JABFTP020000124">
    <property type="protein sequence ID" value="KAL3279307.1"/>
    <property type="molecule type" value="Genomic_DNA"/>
</dbReference>
<organism evidence="2 3">
    <name type="scientific">Cryptolaemus montrouzieri</name>
    <dbReference type="NCBI Taxonomy" id="559131"/>
    <lineage>
        <taxon>Eukaryota</taxon>
        <taxon>Metazoa</taxon>
        <taxon>Ecdysozoa</taxon>
        <taxon>Arthropoda</taxon>
        <taxon>Hexapoda</taxon>
        <taxon>Insecta</taxon>
        <taxon>Pterygota</taxon>
        <taxon>Neoptera</taxon>
        <taxon>Endopterygota</taxon>
        <taxon>Coleoptera</taxon>
        <taxon>Polyphaga</taxon>
        <taxon>Cucujiformia</taxon>
        <taxon>Coccinelloidea</taxon>
        <taxon>Coccinellidae</taxon>
        <taxon>Scymninae</taxon>
        <taxon>Scymnini</taxon>
        <taxon>Cryptolaemus</taxon>
    </lineage>
</organism>
<dbReference type="Proteomes" id="UP001516400">
    <property type="component" value="Unassembled WGS sequence"/>
</dbReference>
<reference evidence="2 3" key="1">
    <citation type="journal article" date="2021" name="BMC Biol.">
        <title>Horizontally acquired antibacterial genes associated with adaptive radiation of ladybird beetles.</title>
        <authorList>
            <person name="Li H.S."/>
            <person name="Tang X.F."/>
            <person name="Huang Y.H."/>
            <person name="Xu Z.Y."/>
            <person name="Chen M.L."/>
            <person name="Du X.Y."/>
            <person name="Qiu B.Y."/>
            <person name="Chen P.T."/>
            <person name="Zhang W."/>
            <person name="Slipinski A."/>
            <person name="Escalona H.E."/>
            <person name="Waterhouse R.M."/>
            <person name="Zwick A."/>
            <person name="Pang H."/>
        </authorList>
    </citation>
    <scope>NUCLEOTIDE SEQUENCE [LARGE SCALE GENOMIC DNA]</scope>
    <source>
        <strain evidence="2">SYSU2018</strain>
    </source>
</reference>
<feature type="region of interest" description="Disordered" evidence="1">
    <location>
        <begin position="38"/>
        <end position="91"/>
    </location>
</feature>
<evidence type="ECO:0000256" key="1">
    <source>
        <dbReference type="SAM" id="MobiDB-lite"/>
    </source>
</evidence>
<proteinExistence type="predicted"/>
<evidence type="ECO:0000313" key="3">
    <source>
        <dbReference type="Proteomes" id="UP001516400"/>
    </source>
</evidence>
<dbReference type="AlphaFoldDB" id="A0ABD2NKT1"/>